<dbReference type="OrthoDB" id="5297911at2"/>
<feature type="chain" id="PRO_5003094838" evidence="2">
    <location>
        <begin position="25"/>
        <end position="195"/>
    </location>
</feature>
<gene>
    <name evidence="3" type="ordered locus">M301_2316</name>
</gene>
<keyword evidence="3" id="KW-0812">Transmembrane</keyword>
<dbReference type="InterPro" id="IPR029046">
    <property type="entry name" value="LolA/LolB/LppX"/>
</dbReference>
<keyword evidence="1 2" id="KW-0732">Signal</keyword>
<name>D7DLY7_METV0</name>
<dbReference type="Gene3D" id="2.50.20.10">
    <property type="entry name" value="Lipoprotein localisation LolA/LolB/LppX"/>
    <property type="match status" value="1"/>
</dbReference>
<dbReference type="RefSeq" id="WP_013148989.1">
    <property type="nucleotide sequence ID" value="NC_014207.1"/>
</dbReference>
<proteinExistence type="predicted"/>
<evidence type="ECO:0000313" key="3">
    <source>
        <dbReference type="EMBL" id="ADI30681.1"/>
    </source>
</evidence>
<dbReference type="AlphaFoldDB" id="D7DLY7"/>
<evidence type="ECO:0000313" key="4">
    <source>
        <dbReference type="Proteomes" id="UP000000383"/>
    </source>
</evidence>
<sequence precursor="true">MNNRLLSLCLLLCSLWAVATTSHAESTWDLDQLMQSLATAKNGHASFIEKKSIAILDKPVESSGELFYTAPDRLEKRTLKPKAESMVLDKDKLILEQRGKKHVLSLQSYPEIAAFIDSIRGTLAGDRKALERTYKLNMSGTQQDWDLSLLPLEDKMKKVVTSINISGDDNMLKTIEIKQADGDSSVMIITPIPAP</sequence>
<reference evidence="4" key="1">
    <citation type="submission" date="2010-05" db="EMBL/GenBank/DDBJ databases">
        <title>Complete sequence of Methylotenera sp. 301.</title>
        <authorList>
            <person name="Lucas S."/>
            <person name="Copeland A."/>
            <person name="Lapidus A."/>
            <person name="Cheng J.-F."/>
            <person name="Bruce D."/>
            <person name="Goodwin L."/>
            <person name="Pitluck S."/>
            <person name="Clum A."/>
            <person name="Land M."/>
            <person name="Hauser L."/>
            <person name="Kyrpides N."/>
            <person name="Ivanova N."/>
            <person name="Chistoservova L."/>
            <person name="Kalyuzhnaya M."/>
            <person name="Woyke T."/>
        </authorList>
    </citation>
    <scope>NUCLEOTIDE SEQUENCE [LARGE SCALE GENOMIC DNA]</scope>
    <source>
        <strain evidence="4">301</strain>
    </source>
</reference>
<dbReference type="HOGENOM" id="CLU_091014_0_0_4"/>
<dbReference type="KEGG" id="meh:M301_2316"/>
<dbReference type="STRING" id="666681.M301_2316"/>
<reference evidence="3 4" key="2">
    <citation type="journal article" date="2011" name="J. Bacteriol.">
        <title>Genomes of three methylotrophs from a single niche uncover genetic and metabolic divergence of Methylophilaceae.</title>
        <authorList>
            <person name="Lapidus A."/>
            <person name="Clum A."/>
            <person name="Labutti K."/>
            <person name="Kaluzhnaya M.G."/>
            <person name="Lim S."/>
            <person name="Beck D.A."/>
            <person name="Glavina Del Rio T."/>
            <person name="Nolan M."/>
            <person name="Mavromatis K."/>
            <person name="Huntemann M."/>
            <person name="Lucas S."/>
            <person name="Lidstrom M.E."/>
            <person name="Ivanova N."/>
            <person name="Chistoserdova L."/>
        </authorList>
    </citation>
    <scope>NUCLEOTIDE SEQUENCE [LARGE SCALE GENOMIC DNA]</scope>
    <source>
        <strain evidence="3 4">301</strain>
    </source>
</reference>
<dbReference type="CDD" id="cd16325">
    <property type="entry name" value="LolA"/>
    <property type="match status" value="1"/>
</dbReference>
<dbReference type="eggNOG" id="COG2834">
    <property type="taxonomic scope" value="Bacteria"/>
</dbReference>
<evidence type="ECO:0000256" key="1">
    <source>
        <dbReference type="ARBA" id="ARBA00022729"/>
    </source>
</evidence>
<dbReference type="SUPFAM" id="SSF89392">
    <property type="entry name" value="Prokaryotic lipoproteins and lipoprotein localization factors"/>
    <property type="match status" value="1"/>
</dbReference>
<evidence type="ECO:0000256" key="2">
    <source>
        <dbReference type="SAM" id="SignalP"/>
    </source>
</evidence>
<dbReference type="EMBL" id="CP002056">
    <property type="protein sequence ID" value="ADI30681.1"/>
    <property type="molecule type" value="Genomic_DNA"/>
</dbReference>
<keyword evidence="3" id="KW-0472">Membrane</keyword>
<dbReference type="InterPro" id="IPR004564">
    <property type="entry name" value="OM_lipoprot_carrier_LolA-like"/>
</dbReference>
<accession>D7DLY7</accession>
<dbReference type="Pfam" id="PF19574">
    <property type="entry name" value="LolA_3"/>
    <property type="match status" value="1"/>
</dbReference>
<protein>
    <submittedName>
        <fullName evidence="3">Putative transmembrane protein</fullName>
    </submittedName>
</protein>
<dbReference type="Proteomes" id="UP000000383">
    <property type="component" value="Chromosome"/>
</dbReference>
<keyword evidence="4" id="KW-1185">Reference proteome</keyword>
<organism evidence="3 4">
    <name type="scientific">Methylotenera versatilis (strain 301)</name>
    <dbReference type="NCBI Taxonomy" id="666681"/>
    <lineage>
        <taxon>Bacteria</taxon>
        <taxon>Pseudomonadati</taxon>
        <taxon>Pseudomonadota</taxon>
        <taxon>Betaproteobacteria</taxon>
        <taxon>Nitrosomonadales</taxon>
        <taxon>Methylophilaceae</taxon>
        <taxon>Methylotenera</taxon>
    </lineage>
</organism>
<feature type="signal peptide" evidence="2">
    <location>
        <begin position="1"/>
        <end position="24"/>
    </location>
</feature>